<dbReference type="PANTHER" id="PTHR22642">
    <property type="entry name" value="IMIDAZOLONEPROPIONASE"/>
    <property type="match status" value="1"/>
</dbReference>
<evidence type="ECO:0000313" key="3">
    <source>
        <dbReference type="Proteomes" id="UP000033202"/>
    </source>
</evidence>
<keyword evidence="2" id="KW-0378">Hydrolase</keyword>
<dbReference type="EMBL" id="BBWU01000052">
    <property type="protein sequence ID" value="GAO40913.1"/>
    <property type="molecule type" value="Genomic_DNA"/>
</dbReference>
<dbReference type="AlphaFoldDB" id="A0A0E9MTW6"/>
<dbReference type="Proteomes" id="UP000033202">
    <property type="component" value="Unassembled WGS sequence"/>
</dbReference>
<organism evidence="2 3">
    <name type="scientific">Sphingomonas changbaiensis NBRC 104936</name>
    <dbReference type="NCBI Taxonomy" id="1219043"/>
    <lineage>
        <taxon>Bacteria</taxon>
        <taxon>Pseudomonadati</taxon>
        <taxon>Pseudomonadota</taxon>
        <taxon>Alphaproteobacteria</taxon>
        <taxon>Sphingomonadales</taxon>
        <taxon>Sphingomonadaceae</taxon>
        <taxon>Sphingomonas</taxon>
    </lineage>
</organism>
<dbReference type="InterPro" id="IPR011059">
    <property type="entry name" value="Metal-dep_hydrolase_composite"/>
</dbReference>
<dbReference type="SUPFAM" id="SSF51556">
    <property type="entry name" value="Metallo-dependent hydrolases"/>
    <property type="match status" value="1"/>
</dbReference>
<feature type="domain" description="Amidohydrolase 3" evidence="1">
    <location>
        <begin position="61"/>
        <end position="536"/>
    </location>
</feature>
<dbReference type="PANTHER" id="PTHR22642:SF2">
    <property type="entry name" value="PROTEIN LONG AFTER FAR-RED 3"/>
    <property type="match status" value="1"/>
</dbReference>
<dbReference type="CDD" id="cd01300">
    <property type="entry name" value="YtcJ_like"/>
    <property type="match status" value="1"/>
</dbReference>
<dbReference type="STRING" id="1219043.SCH01S_52_00960"/>
<comment type="caution">
    <text evidence="2">The sequence shown here is derived from an EMBL/GenBank/DDBJ whole genome shotgun (WGS) entry which is preliminary data.</text>
</comment>
<dbReference type="Pfam" id="PF07969">
    <property type="entry name" value="Amidohydro_3"/>
    <property type="match status" value="1"/>
</dbReference>
<keyword evidence="3" id="KW-1185">Reference proteome</keyword>
<dbReference type="Gene3D" id="2.30.40.10">
    <property type="entry name" value="Urease, subunit C, domain 1"/>
    <property type="match status" value="1"/>
</dbReference>
<dbReference type="Gene3D" id="3.20.20.140">
    <property type="entry name" value="Metal-dependent hydrolases"/>
    <property type="match status" value="1"/>
</dbReference>
<evidence type="ECO:0000259" key="1">
    <source>
        <dbReference type="Pfam" id="PF07969"/>
    </source>
</evidence>
<protein>
    <submittedName>
        <fullName evidence="2">Putative hydrolase</fullName>
    </submittedName>
</protein>
<gene>
    <name evidence="2" type="ORF">SCH01S_52_00960</name>
</gene>
<name>A0A0E9MTW6_9SPHN</name>
<sequence>MLVAAPAHADALIDNVNGLTLTKDGKVERFTGLVIDKDGRVAKLLDRGDKRPDRGLDFRYDGKGRVLMPGLIDAHGHVMELGFKAMSLDLTAAKSLDEAKAMLAAYVKANPDRPWIIGAGWNQEQWGLGRFPTAADIDAIVPNKPVWLVRVDGHAGWANSVAMKAAGITAATRSPAGGRIEKTADGQPAGVFVDAARKLIEKVVPAPQPRERDIALSKAQAILLGFGITGIDDMGTSVEDWNVFRRAGDANVLKVRIVSYALGLEPALSIAGAGPTPWLYDDRLRMVGIKLYADGALGSRGAWLKQPYADAPKESGLGFMDDAKIRNLMVRAAMDHFQVAVHAIGDRANDQVLSAIEEVAPSYPDNRRWRIEHAQIVDPADIPRFGKHGIVASMQPTHETSDRLMAEARLGPNRLAGAYAWESIRRTGAHLAFGSDTPVESPNPFPGMAAAITREGPDGQPFGGWQPQERVSREVALAGYTTEAAYAGQAEDRIGMLQPGYRADFVIVDTDPLESTPQQLRATKVLETWIGGQRAYVAK</sequence>
<dbReference type="GO" id="GO:0016810">
    <property type="term" value="F:hydrolase activity, acting on carbon-nitrogen (but not peptide) bonds"/>
    <property type="evidence" value="ECO:0007669"/>
    <property type="project" value="InterPro"/>
</dbReference>
<dbReference type="InterPro" id="IPR032466">
    <property type="entry name" value="Metal_Hydrolase"/>
</dbReference>
<proteinExistence type="predicted"/>
<dbReference type="InterPro" id="IPR013108">
    <property type="entry name" value="Amidohydro_3"/>
</dbReference>
<dbReference type="InterPro" id="IPR033932">
    <property type="entry name" value="YtcJ-like"/>
</dbReference>
<evidence type="ECO:0000313" key="2">
    <source>
        <dbReference type="EMBL" id="GAO40913.1"/>
    </source>
</evidence>
<dbReference type="SUPFAM" id="SSF51338">
    <property type="entry name" value="Composite domain of metallo-dependent hydrolases"/>
    <property type="match status" value="1"/>
</dbReference>
<dbReference type="Gene3D" id="3.10.310.70">
    <property type="match status" value="1"/>
</dbReference>
<accession>A0A0E9MTW6</accession>
<reference evidence="2 3" key="1">
    <citation type="submission" date="2015-04" db="EMBL/GenBank/DDBJ databases">
        <title>Whole genome shotgun sequence of Sphingomonas changbaiensis NBRC 104936.</title>
        <authorList>
            <person name="Katano-Makiyama Y."/>
            <person name="Hosoyama A."/>
            <person name="Hashimoto M."/>
            <person name="Noguchi M."/>
            <person name="Tsuchikane K."/>
            <person name="Ohji S."/>
            <person name="Yamazoe A."/>
            <person name="Ichikawa N."/>
            <person name="Kimura A."/>
            <person name="Fujita N."/>
        </authorList>
    </citation>
    <scope>NUCLEOTIDE SEQUENCE [LARGE SCALE GENOMIC DNA]</scope>
    <source>
        <strain evidence="2 3">NBRC 104936</strain>
    </source>
</reference>